<feature type="transmembrane region" description="Helical" evidence="1">
    <location>
        <begin position="25"/>
        <end position="45"/>
    </location>
</feature>
<keyword evidence="3" id="KW-1185">Reference proteome</keyword>
<name>A0A2S8SWV9_9BACT</name>
<evidence type="ECO:0000256" key="1">
    <source>
        <dbReference type="SAM" id="Phobius"/>
    </source>
</evidence>
<dbReference type="AlphaFoldDB" id="A0A2S8SWV9"/>
<protein>
    <submittedName>
        <fullName evidence="2">Uncharacterized protein</fullName>
    </submittedName>
</protein>
<dbReference type="Proteomes" id="UP000237684">
    <property type="component" value="Unassembled WGS sequence"/>
</dbReference>
<gene>
    <name evidence="2" type="ORF">B1R32_10121</name>
</gene>
<organism evidence="2 3">
    <name type="scientific">Abditibacterium utsteinense</name>
    <dbReference type="NCBI Taxonomy" id="1960156"/>
    <lineage>
        <taxon>Bacteria</taxon>
        <taxon>Pseudomonadati</taxon>
        <taxon>Abditibacteriota</taxon>
        <taxon>Abditibacteriia</taxon>
        <taxon>Abditibacteriales</taxon>
        <taxon>Abditibacteriaceae</taxon>
        <taxon>Abditibacterium</taxon>
    </lineage>
</organism>
<evidence type="ECO:0000313" key="3">
    <source>
        <dbReference type="Proteomes" id="UP000237684"/>
    </source>
</evidence>
<accession>A0A2S8SWV9</accession>
<sequence>MKFDSYPNAQRERRYPFLSAFDSTLNLMLSCSVFALGCAVLGIILTNNGSYFGARLALIAAHIFS</sequence>
<dbReference type="InParanoid" id="A0A2S8SWV9"/>
<keyword evidence="1" id="KW-1133">Transmembrane helix</keyword>
<dbReference type="EMBL" id="NIGF01000001">
    <property type="protein sequence ID" value="PQV65283.1"/>
    <property type="molecule type" value="Genomic_DNA"/>
</dbReference>
<proteinExistence type="predicted"/>
<comment type="caution">
    <text evidence="2">The sequence shown here is derived from an EMBL/GenBank/DDBJ whole genome shotgun (WGS) entry which is preliminary data.</text>
</comment>
<dbReference type="RefSeq" id="WP_157947459.1">
    <property type="nucleotide sequence ID" value="NZ_NIGF01000001.1"/>
</dbReference>
<evidence type="ECO:0000313" key="2">
    <source>
        <dbReference type="EMBL" id="PQV65283.1"/>
    </source>
</evidence>
<keyword evidence="1" id="KW-0812">Transmembrane</keyword>
<reference evidence="2 3" key="1">
    <citation type="journal article" date="2018" name="Syst. Appl. Microbiol.">
        <title>Abditibacterium utsteinense sp. nov., the first cultivated member of candidate phylum FBP, isolated from ice-free Antarctic soil samples.</title>
        <authorList>
            <person name="Tahon G."/>
            <person name="Tytgat B."/>
            <person name="Lebbe L."/>
            <person name="Carlier A."/>
            <person name="Willems A."/>
        </authorList>
    </citation>
    <scope>NUCLEOTIDE SEQUENCE [LARGE SCALE GENOMIC DNA]</scope>
    <source>
        <strain evidence="2 3">LMG 29911</strain>
    </source>
</reference>
<keyword evidence="1" id="KW-0472">Membrane</keyword>